<organism evidence="1 2">
    <name type="scientific">Natronococcus pandeyae</name>
    <dbReference type="NCBI Taxonomy" id="2055836"/>
    <lineage>
        <taxon>Archaea</taxon>
        <taxon>Methanobacteriati</taxon>
        <taxon>Methanobacteriota</taxon>
        <taxon>Stenosarchaea group</taxon>
        <taxon>Halobacteria</taxon>
        <taxon>Halobacteriales</taxon>
        <taxon>Natrialbaceae</taxon>
        <taxon>Natronococcus</taxon>
    </lineage>
</organism>
<dbReference type="PANTHER" id="PTHR39662:SF1">
    <property type="entry name" value="DUF354 DOMAIN-CONTAINING PROTEIN"/>
    <property type="match status" value="1"/>
</dbReference>
<dbReference type="Pfam" id="PF04007">
    <property type="entry name" value="DUF354"/>
    <property type="match status" value="1"/>
</dbReference>
<evidence type="ECO:0000313" key="2">
    <source>
        <dbReference type="Proteomes" id="UP000766904"/>
    </source>
</evidence>
<proteinExistence type="predicted"/>
<dbReference type="InterPro" id="IPR007152">
    <property type="entry name" value="DUF354"/>
</dbReference>
<dbReference type="EMBL" id="PHNJ01000011">
    <property type="protein sequence ID" value="TYL37229.1"/>
    <property type="molecule type" value="Genomic_DNA"/>
</dbReference>
<dbReference type="AlphaFoldDB" id="A0A8J8Q3V6"/>
<dbReference type="PANTHER" id="PTHR39662">
    <property type="entry name" value="DUF354 DOMAIN-CONTAINING PROTEIN-RELATED"/>
    <property type="match status" value="1"/>
</dbReference>
<comment type="caution">
    <text evidence="1">The sequence shown here is derived from an EMBL/GenBank/DDBJ whole genome shotgun (WGS) entry which is preliminary data.</text>
</comment>
<dbReference type="Proteomes" id="UP000766904">
    <property type="component" value="Unassembled WGS sequence"/>
</dbReference>
<evidence type="ECO:0000313" key="1">
    <source>
        <dbReference type="EMBL" id="TYL37229.1"/>
    </source>
</evidence>
<name>A0A8J8Q3V6_9EURY</name>
<dbReference type="PIRSF" id="PIRSF005357">
    <property type="entry name" value="UCP005357"/>
    <property type="match status" value="1"/>
</dbReference>
<dbReference type="OrthoDB" id="185087at2157"/>
<reference evidence="1" key="1">
    <citation type="submission" date="2017-11" db="EMBL/GenBank/DDBJ databases">
        <authorList>
            <person name="Kajale S.C."/>
            <person name="Sharma A."/>
        </authorList>
    </citation>
    <scope>NUCLEOTIDE SEQUENCE</scope>
    <source>
        <strain evidence="1">LS1_42</strain>
    </source>
</reference>
<protein>
    <recommendedName>
        <fullName evidence="3">DUF354 domain-containing protein</fullName>
    </recommendedName>
</protein>
<accession>A0A8J8Q3V6</accession>
<keyword evidence="2" id="KW-1185">Reference proteome</keyword>
<dbReference type="RefSeq" id="WP_148859378.1">
    <property type="nucleotide sequence ID" value="NZ_PHNJ01000011.1"/>
</dbReference>
<sequence length="347" mass="39365">MKALFDLYHPSHVHLFKNVIWELKEGGHDVLITSRDKEVTVDLLEAYGLDHVTLSGKQSGRLGLLTETGSRFVKLVNIARKFNPDIVAGRINPVSVYAAKLSGAAAIMFKDSDYLTPLSKITNPFVDVMYIPENFDIDLGGSEYRVDAFQELAYLHPDWFQPDPQLLEEYGIDYNERYFVLRFVSMDAHHDGGHHGFSPEMKRKIVSELDQEGTVFITSEQELDTEFEQYRLPVPAHLIHHLLAFASLYVGDSQTMATEAALLGTPAIRSNSFADGDDLSNFIELEDEYDLLYSFGDETAAFEKITSLVAREDLQEEWDQRRQRVINEKVDVTSNMMDLFLQKGGVT</sequence>
<evidence type="ECO:0008006" key="3">
    <source>
        <dbReference type="Google" id="ProtNLM"/>
    </source>
</evidence>
<gene>
    <name evidence="1" type="ORF">CV102_18105</name>
</gene>
<dbReference type="SUPFAM" id="SSF53756">
    <property type="entry name" value="UDP-Glycosyltransferase/glycogen phosphorylase"/>
    <property type="match status" value="1"/>
</dbReference>